<protein>
    <submittedName>
        <fullName evidence="1">Uncharacterized protein</fullName>
    </submittedName>
</protein>
<name>A0AAD3XR10_NEPGR</name>
<evidence type="ECO:0000313" key="2">
    <source>
        <dbReference type="Proteomes" id="UP001279734"/>
    </source>
</evidence>
<dbReference type="AlphaFoldDB" id="A0AAD3XR10"/>
<sequence length="86" mass="9400">MFDILAHIAGDDGLDGGDAILDLEKSIMDCMEVFSKGIHRAMVPLDSNVVNAGGVELVESASCYKMITQMDIIKFLKQHNPDMETV</sequence>
<gene>
    <name evidence="1" type="ORF">Nepgr_016133</name>
</gene>
<proteinExistence type="predicted"/>
<dbReference type="Proteomes" id="UP001279734">
    <property type="component" value="Unassembled WGS sequence"/>
</dbReference>
<keyword evidence="2" id="KW-1185">Reference proteome</keyword>
<evidence type="ECO:0000313" key="1">
    <source>
        <dbReference type="EMBL" id="GMH14292.1"/>
    </source>
</evidence>
<dbReference type="EMBL" id="BSYO01000013">
    <property type="protein sequence ID" value="GMH14292.1"/>
    <property type="molecule type" value="Genomic_DNA"/>
</dbReference>
<organism evidence="1 2">
    <name type="scientific">Nepenthes gracilis</name>
    <name type="common">Slender pitcher plant</name>
    <dbReference type="NCBI Taxonomy" id="150966"/>
    <lineage>
        <taxon>Eukaryota</taxon>
        <taxon>Viridiplantae</taxon>
        <taxon>Streptophyta</taxon>
        <taxon>Embryophyta</taxon>
        <taxon>Tracheophyta</taxon>
        <taxon>Spermatophyta</taxon>
        <taxon>Magnoliopsida</taxon>
        <taxon>eudicotyledons</taxon>
        <taxon>Gunneridae</taxon>
        <taxon>Pentapetalae</taxon>
        <taxon>Caryophyllales</taxon>
        <taxon>Nepenthaceae</taxon>
        <taxon>Nepenthes</taxon>
    </lineage>
</organism>
<reference evidence="1" key="1">
    <citation type="submission" date="2023-05" db="EMBL/GenBank/DDBJ databases">
        <title>Nepenthes gracilis genome sequencing.</title>
        <authorList>
            <person name="Fukushima K."/>
        </authorList>
    </citation>
    <scope>NUCLEOTIDE SEQUENCE</scope>
    <source>
        <strain evidence="1">SING2019-196</strain>
    </source>
</reference>
<accession>A0AAD3XR10</accession>
<comment type="caution">
    <text evidence="1">The sequence shown here is derived from an EMBL/GenBank/DDBJ whole genome shotgun (WGS) entry which is preliminary data.</text>
</comment>